<feature type="transmembrane region" description="Helical" evidence="6">
    <location>
        <begin position="832"/>
        <end position="858"/>
    </location>
</feature>
<evidence type="ECO:0000256" key="3">
    <source>
        <dbReference type="ARBA" id="ARBA00022692"/>
    </source>
</evidence>
<evidence type="ECO:0000256" key="2">
    <source>
        <dbReference type="ARBA" id="ARBA00022475"/>
    </source>
</evidence>
<feature type="transmembrane region" description="Helical" evidence="6">
    <location>
        <begin position="331"/>
        <end position="348"/>
    </location>
</feature>
<feature type="transmembrane region" description="Helical" evidence="6">
    <location>
        <begin position="384"/>
        <end position="405"/>
    </location>
</feature>
<feature type="transmembrane region" description="Helical" evidence="6">
    <location>
        <begin position="788"/>
        <end position="820"/>
    </location>
</feature>
<feature type="transmembrane region" description="Helical" evidence="6">
    <location>
        <begin position="495"/>
        <end position="519"/>
    </location>
</feature>
<feature type="transmembrane region" description="Helical" evidence="6">
    <location>
        <begin position="744"/>
        <end position="767"/>
    </location>
</feature>
<keyword evidence="4 6" id="KW-1133">Transmembrane helix</keyword>
<dbReference type="Pfam" id="PF02687">
    <property type="entry name" value="FtsX"/>
    <property type="match status" value="2"/>
</dbReference>
<gene>
    <name evidence="8" type="ORF">EV668_2877</name>
</gene>
<proteinExistence type="predicted"/>
<keyword evidence="9" id="KW-1185">Reference proteome</keyword>
<feature type="transmembrane region" description="Helical" evidence="6">
    <location>
        <begin position="451"/>
        <end position="475"/>
    </location>
</feature>
<evidence type="ECO:0000313" key="9">
    <source>
        <dbReference type="Proteomes" id="UP000295122"/>
    </source>
</evidence>
<keyword evidence="3 6" id="KW-0812">Transmembrane</keyword>
<dbReference type="Proteomes" id="UP000295122">
    <property type="component" value="Unassembled WGS sequence"/>
</dbReference>
<keyword evidence="2" id="KW-1003">Cell membrane</keyword>
<evidence type="ECO:0000256" key="4">
    <source>
        <dbReference type="ARBA" id="ARBA00022989"/>
    </source>
</evidence>
<keyword evidence="5 6" id="KW-0472">Membrane</keyword>
<dbReference type="InterPro" id="IPR038766">
    <property type="entry name" value="Membrane_comp_ABC_pdt"/>
</dbReference>
<feature type="transmembrane region" description="Helical" evidence="6">
    <location>
        <begin position="674"/>
        <end position="692"/>
    </location>
</feature>
<evidence type="ECO:0000313" key="8">
    <source>
        <dbReference type="EMBL" id="TDR90039.1"/>
    </source>
</evidence>
<dbReference type="PANTHER" id="PTHR30287:SF1">
    <property type="entry name" value="INNER MEMBRANE PROTEIN"/>
    <property type="match status" value="1"/>
</dbReference>
<sequence>MHGTLPAAPTPRPPGFALAARLALRELRAGLSGFAVFIACIALGVAAIAGVNSVAHSLVSGITTQGRVILGGDLALSVVQREATVEERRLLARHGKVSAIATLRAMANAGDAGATLVELKAVRPDYPEIGAAVLDPPARILPIGEIDGSRADSPRFDAVADPTLFDRLGLKPGAEVTIGQARFRLAARLLSEPDKIAAGIGFGPRFLISLDGLRATGLVQPGSLVRWTYRITLPEDQAGSGPAPSPAAIADTLRADLPDDAAGWEIRTRDNADPRFTRNIERFTQFLTLVGLTALLVGGVGVANAVAAFVDRKRVSIGILKSLGATGGRIVTIYLLQVMAIALLGIAIGLAFGAAIPFAVAGLFGAVLPIPIDPIVSLSDLGVALLYGLLTALAFSLAPLGRAHAVPVSGLFRDRIAPDPHKPPLLFRLGSILAGVLLVALAIGAAYDKRVALLFVGAAGAAFLLLRVVAIGLMAGFRRLPPAPTALLRLAVANLYRPGALTPTLVLSLGLGITLLVTITTIDANLRREIGQTLPDRAPNFFFIDIPSTTSEEFRGFLQREAPGGTIEATPMMRGRLTAINGTPVAEAKAAPNAAWVLDGDRGITYSATVPEGSTVIDGEWWAPDVSGPPLVSMDAEIAKGLGLAVGDSISVNVLGRAMTAKIANMRRIEWRRIGIGFVLVFSPQSFAGAPHSDLMTLTLPKDAAADSEARILREAARRYPAVSSVRVKDALEAVNSVVSQLLFAIRAASSVALAASLLVLAGALAAGHRARLYDAVILKTLGATRPWLLGAYLAEYGVLGLATALFGILAGTSAAALIVSRVMNLEFMPDATSAIMSAGLAVVIAIGLGLAGTWRILGQKPAPYLRTL</sequence>
<evidence type="ECO:0000256" key="6">
    <source>
        <dbReference type="SAM" id="Phobius"/>
    </source>
</evidence>
<dbReference type="PANTHER" id="PTHR30287">
    <property type="entry name" value="MEMBRANE COMPONENT OF PREDICTED ABC SUPERFAMILY METABOLITE UPTAKE TRANSPORTER"/>
    <property type="match status" value="1"/>
</dbReference>
<comment type="subcellular location">
    <subcellularLocation>
        <location evidence="1">Cell membrane</location>
        <topology evidence="1">Multi-pass membrane protein</topology>
    </subcellularLocation>
</comment>
<evidence type="ECO:0000256" key="5">
    <source>
        <dbReference type="ARBA" id="ARBA00023136"/>
    </source>
</evidence>
<dbReference type="GO" id="GO:0005886">
    <property type="term" value="C:plasma membrane"/>
    <property type="evidence" value="ECO:0007669"/>
    <property type="project" value="UniProtKB-SubCell"/>
</dbReference>
<feature type="transmembrane region" description="Helical" evidence="6">
    <location>
        <begin position="425"/>
        <end position="444"/>
    </location>
</feature>
<reference evidence="8 9" key="1">
    <citation type="submission" date="2019-03" db="EMBL/GenBank/DDBJ databases">
        <title>Genomic Encyclopedia of Type Strains, Phase IV (KMG-IV): sequencing the most valuable type-strain genomes for metagenomic binning, comparative biology and taxonomic classification.</title>
        <authorList>
            <person name="Goeker M."/>
        </authorList>
    </citation>
    <scope>NUCLEOTIDE SEQUENCE [LARGE SCALE GENOMIC DNA]</scope>
    <source>
        <strain evidence="8 9">DSM 25903</strain>
    </source>
</reference>
<accession>A0A4V3DXT8</accession>
<dbReference type="InterPro" id="IPR003838">
    <property type="entry name" value="ABC3_permease_C"/>
</dbReference>
<dbReference type="RefSeq" id="WP_133771125.1">
    <property type="nucleotide sequence ID" value="NZ_SNZR01000013.1"/>
</dbReference>
<dbReference type="EMBL" id="SNZR01000013">
    <property type="protein sequence ID" value="TDR90039.1"/>
    <property type="molecule type" value="Genomic_DNA"/>
</dbReference>
<feature type="transmembrane region" description="Helical" evidence="6">
    <location>
        <begin position="31"/>
        <end position="51"/>
    </location>
</feature>
<evidence type="ECO:0000256" key="1">
    <source>
        <dbReference type="ARBA" id="ARBA00004651"/>
    </source>
</evidence>
<feature type="domain" description="ABC3 transporter permease C-terminal" evidence="7">
    <location>
        <begin position="749"/>
        <end position="862"/>
    </location>
</feature>
<dbReference type="OrthoDB" id="9775544at2"/>
<feature type="domain" description="ABC3 transporter permease C-terminal" evidence="7">
    <location>
        <begin position="290"/>
        <end position="402"/>
    </location>
</feature>
<organism evidence="8 9">
    <name type="scientific">Enterovirga rhinocerotis</name>
    <dbReference type="NCBI Taxonomy" id="1339210"/>
    <lineage>
        <taxon>Bacteria</taxon>
        <taxon>Pseudomonadati</taxon>
        <taxon>Pseudomonadota</taxon>
        <taxon>Alphaproteobacteria</taxon>
        <taxon>Hyphomicrobiales</taxon>
        <taxon>Methylobacteriaceae</taxon>
        <taxon>Enterovirga</taxon>
    </lineage>
</organism>
<feature type="transmembrane region" description="Helical" evidence="6">
    <location>
        <begin position="286"/>
        <end position="310"/>
    </location>
</feature>
<protein>
    <submittedName>
        <fullName evidence="8">Putative ABC transport system permease protein</fullName>
    </submittedName>
</protein>
<name>A0A4V3DXT8_9HYPH</name>
<dbReference type="AlphaFoldDB" id="A0A4V3DXT8"/>
<evidence type="ECO:0000259" key="7">
    <source>
        <dbReference type="Pfam" id="PF02687"/>
    </source>
</evidence>
<feature type="transmembrane region" description="Helical" evidence="6">
    <location>
        <begin position="354"/>
        <end position="372"/>
    </location>
</feature>
<comment type="caution">
    <text evidence="8">The sequence shown here is derived from an EMBL/GenBank/DDBJ whole genome shotgun (WGS) entry which is preliminary data.</text>
</comment>